<comment type="caution">
    <text evidence="2">The sequence shown here is derived from an EMBL/GenBank/DDBJ whole genome shotgun (WGS) entry which is preliminary data.</text>
</comment>
<evidence type="ECO:0000313" key="2">
    <source>
        <dbReference type="EMBL" id="MEJ8573987.1"/>
    </source>
</evidence>
<gene>
    <name evidence="2" type="ORF">V3328_21040</name>
</gene>
<protein>
    <submittedName>
        <fullName evidence="2">Uncharacterized protein</fullName>
    </submittedName>
</protein>
<name>A0AAW9RJS8_9HYPH</name>
<keyword evidence="3" id="KW-1185">Reference proteome</keyword>
<feature type="signal peptide" evidence="1">
    <location>
        <begin position="1"/>
        <end position="23"/>
    </location>
</feature>
<accession>A0AAW9RJS8</accession>
<feature type="chain" id="PRO_5043880674" evidence="1">
    <location>
        <begin position="24"/>
        <end position="177"/>
    </location>
</feature>
<dbReference type="Proteomes" id="UP001378188">
    <property type="component" value="Unassembled WGS sequence"/>
</dbReference>
<proteinExistence type="predicted"/>
<keyword evidence="1" id="KW-0732">Signal</keyword>
<dbReference type="AlphaFoldDB" id="A0AAW9RJS8"/>
<dbReference type="RefSeq" id="WP_340331680.1">
    <property type="nucleotide sequence ID" value="NZ_JAZHOF010000009.1"/>
</dbReference>
<sequence length="177" mass="18761">MIPAAAVGAKAAARSLAAGAVLAACFAGGTMAGGLDEMTGCWISRAFDATSLLSDSSDAGSAELVHEKMLLRFDRIEGTEHLAFGRIFEWDEPKSYVLGPTYQNGAYNPAADFLTFGFPEGGLDHVTQPDADSLLYVHTKSSTKSAMSVRPLVRIGCEEADDIEADLLARQEALKTD</sequence>
<organism evidence="2 3">
    <name type="scientific">Microbaculum marinum</name>
    <dbReference type="NCBI Taxonomy" id="1764581"/>
    <lineage>
        <taxon>Bacteria</taxon>
        <taxon>Pseudomonadati</taxon>
        <taxon>Pseudomonadota</taxon>
        <taxon>Alphaproteobacteria</taxon>
        <taxon>Hyphomicrobiales</taxon>
        <taxon>Tepidamorphaceae</taxon>
        <taxon>Microbaculum</taxon>
    </lineage>
</organism>
<dbReference type="EMBL" id="JAZHOF010000009">
    <property type="protein sequence ID" value="MEJ8573987.1"/>
    <property type="molecule type" value="Genomic_DNA"/>
</dbReference>
<evidence type="ECO:0000313" key="3">
    <source>
        <dbReference type="Proteomes" id="UP001378188"/>
    </source>
</evidence>
<reference evidence="2 3" key="1">
    <citation type="submission" date="2024-02" db="EMBL/GenBank/DDBJ databases">
        <title>Genome analysis and characterization of Microbaculum marinisediminis sp. nov., isolated from marine sediment.</title>
        <authorList>
            <person name="Du Z.-J."/>
            <person name="Ye Y.-Q."/>
            <person name="Zhang Z.-R."/>
            <person name="Yuan S.-M."/>
            <person name="Zhang X.-Y."/>
        </authorList>
    </citation>
    <scope>NUCLEOTIDE SEQUENCE [LARGE SCALE GENOMIC DNA]</scope>
    <source>
        <strain evidence="2 3">SDUM1044001</strain>
    </source>
</reference>
<evidence type="ECO:0000256" key="1">
    <source>
        <dbReference type="SAM" id="SignalP"/>
    </source>
</evidence>